<organism evidence="2 3">
    <name type="scientific">Sphaerisporangium album</name>
    <dbReference type="NCBI Taxonomy" id="509200"/>
    <lineage>
        <taxon>Bacteria</taxon>
        <taxon>Bacillati</taxon>
        <taxon>Actinomycetota</taxon>
        <taxon>Actinomycetes</taxon>
        <taxon>Streptosporangiales</taxon>
        <taxon>Streptosporangiaceae</taxon>
        <taxon>Sphaerisporangium</taxon>
    </lineage>
</organism>
<dbReference type="AlphaFoldDB" id="A0A367FMC4"/>
<sequence>MSPRRARRMDPWDRGGRAAPARPLDDGVLRGMDRVEEGPDGEWKVRMVSGGGSEKVYRCPGCDQEIRPGLPHLVSWPNWTGGEGERRHWHTACWRKRTDRGPGRSRY</sequence>
<reference evidence="2 3" key="1">
    <citation type="submission" date="2018-06" db="EMBL/GenBank/DDBJ databases">
        <title>Sphaerisporangium craniellae sp. nov., isolated from a marine sponge in the South China Sea.</title>
        <authorList>
            <person name="Li L."/>
        </authorList>
    </citation>
    <scope>NUCLEOTIDE SEQUENCE [LARGE SCALE GENOMIC DNA]</scope>
    <source>
        <strain evidence="2 3">CCTCC AA 208026</strain>
    </source>
</reference>
<proteinExistence type="predicted"/>
<gene>
    <name evidence="2" type="ORF">DQ384_12975</name>
</gene>
<dbReference type="OrthoDB" id="3381577at2"/>
<dbReference type="EMBL" id="QOIL01000006">
    <property type="protein sequence ID" value="RCG30877.1"/>
    <property type="molecule type" value="Genomic_DNA"/>
</dbReference>
<evidence type="ECO:0000313" key="3">
    <source>
        <dbReference type="Proteomes" id="UP000253094"/>
    </source>
</evidence>
<evidence type="ECO:0000256" key="1">
    <source>
        <dbReference type="SAM" id="MobiDB-lite"/>
    </source>
</evidence>
<keyword evidence="3" id="KW-1185">Reference proteome</keyword>
<protein>
    <submittedName>
        <fullName evidence="2">ATP/GTP-binding protein</fullName>
    </submittedName>
</protein>
<dbReference type="Proteomes" id="UP000253094">
    <property type="component" value="Unassembled WGS sequence"/>
</dbReference>
<accession>A0A367FMC4</accession>
<name>A0A367FMC4_9ACTN</name>
<feature type="region of interest" description="Disordered" evidence="1">
    <location>
        <begin position="1"/>
        <end position="26"/>
    </location>
</feature>
<evidence type="ECO:0000313" key="2">
    <source>
        <dbReference type="EMBL" id="RCG30877.1"/>
    </source>
</evidence>
<comment type="caution">
    <text evidence="2">The sequence shown here is derived from an EMBL/GenBank/DDBJ whole genome shotgun (WGS) entry which is preliminary data.</text>
</comment>